<organism evidence="5 6">
    <name type="scientific">Manduca sexta</name>
    <name type="common">Tobacco hawkmoth</name>
    <name type="synonym">Tobacco hornworm</name>
    <dbReference type="NCBI Taxonomy" id="7130"/>
    <lineage>
        <taxon>Eukaryota</taxon>
        <taxon>Metazoa</taxon>
        <taxon>Ecdysozoa</taxon>
        <taxon>Arthropoda</taxon>
        <taxon>Hexapoda</taxon>
        <taxon>Insecta</taxon>
        <taxon>Pterygota</taxon>
        <taxon>Neoptera</taxon>
        <taxon>Endopterygota</taxon>
        <taxon>Lepidoptera</taxon>
        <taxon>Glossata</taxon>
        <taxon>Ditrysia</taxon>
        <taxon>Bombycoidea</taxon>
        <taxon>Sphingidae</taxon>
        <taxon>Sphinginae</taxon>
        <taxon>Sphingini</taxon>
        <taxon>Manduca</taxon>
    </lineage>
</organism>
<feature type="region of interest" description="Disordered" evidence="3">
    <location>
        <begin position="291"/>
        <end position="330"/>
    </location>
</feature>
<feature type="domain" description="Peptidase M12A" evidence="4">
    <location>
        <begin position="1"/>
        <end position="131"/>
    </location>
</feature>
<evidence type="ECO:0000259" key="4">
    <source>
        <dbReference type="PROSITE" id="PS51864"/>
    </source>
</evidence>
<dbReference type="Proteomes" id="UP000791440">
    <property type="component" value="Unassembled WGS sequence"/>
</dbReference>
<evidence type="ECO:0000256" key="3">
    <source>
        <dbReference type="SAM" id="MobiDB-lite"/>
    </source>
</evidence>
<evidence type="ECO:0000256" key="2">
    <source>
        <dbReference type="PROSITE-ProRule" id="PRU01211"/>
    </source>
</evidence>
<proteinExistence type="predicted"/>
<dbReference type="PANTHER" id="PTHR10127">
    <property type="entry name" value="DISCOIDIN, CUB, EGF, LAMININ , AND ZINC METALLOPROTEASE DOMAIN CONTAINING"/>
    <property type="match status" value="1"/>
</dbReference>
<reference evidence="5" key="1">
    <citation type="journal article" date="2016" name="Insect Biochem. Mol. Biol.">
        <title>Multifaceted biological insights from a draft genome sequence of the tobacco hornworm moth, Manduca sexta.</title>
        <authorList>
            <person name="Kanost M.R."/>
            <person name="Arrese E.L."/>
            <person name="Cao X."/>
            <person name="Chen Y.R."/>
            <person name="Chellapilla S."/>
            <person name="Goldsmith M.R."/>
            <person name="Grosse-Wilde E."/>
            <person name="Heckel D.G."/>
            <person name="Herndon N."/>
            <person name="Jiang H."/>
            <person name="Papanicolaou A."/>
            <person name="Qu J."/>
            <person name="Soulages J.L."/>
            <person name="Vogel H."/>
            <person name="Walters J."/>
            <person name="Waterhouse R.M."/>
            <person name="Ahn S.J."/>
            <person name="Almeida F.C."/>
            <person name="An C."/>
            <person name="Aqrawi P."/>
            <person name="Bretschneider A."/>
            <person name="Bryant W.B."/>
            <person name="Bucks S."/>
            <person name="Chao H."/>
            <person name="Chevignon G."/>
            <person name="Christen J.M."/>
            <person name="Clarke D.F."/>
            <person name="Dittmer N.T."/>
            <person name="Ferguson L.C.F."/>
            <person name="Garavelou S."/>
            <person name="Gordon K.H.J."/>
            <person name="Gunaratna R.T."/>
            <person name="Han Y."/>
            <person name="Hauser F."/>
            <person name="He Y."/>
            <person name="Heidel-Fischer H."/>
            <person name="Hirsh A."/>
            <person name="Hu Y."/>
            <person name="Jiang H."/>
            <person name="Kalra D."/>
            <person name="Klinner C."/>
            <person name="Konig C."/>
            <person name="Kovar C."/>
            <person name="Kroll A.R."/>
            <person name="Kuwar S.S."/>
            <person name="Lee S.L."/>
            <person name="Lehman R."/>
            <person name="Li K."/>
            <person name="Li Z."/>
            <person name="Liang H."/>
            <person name="Lovelace S."/>
            <person name="Lu Z."/>
            <person name="Mansfield J.H."/>
            <person name="McCulloch K.J."/>
            <person name="Mathew T."/>
            <person name="Morton B."/>
            <person name="Muzny D.M."/>
            <person name="Neunemann D."/>
            <person name="Ongeri F."/>
            <person name="Pauchet Y."/>
            <person name="Pu L.L."/>
            <person name="Pyrousis I."/>
            <person name="Rao X.J."/>
            <person name="Redding A."/>
            <person name="Roesel C."/>
            <person name="Sanchez-Gracia A."/>
            <person name="Schaack S."/>
            <person name="Shukla A."/>
            <person name="Tetreau G."/>
            <person name="Wang Y."/>
            <person name="Xiong G.H."/>
            <person name="Traut W."/>
            <person name="Walsh T.K."/>
            <person name="Worley K.C."/>
            <person name="Wu D."/>
            <person name="Wu W."/>
            <person name="Wu Y.Q."/>
            <person name="Zhang X."/>
            <person name="Zou Z."/>
            <person name="Zucker H."/>
            <person name="Briscoe A.D."/>
            <person name="Burmester T."/>
            <person name="Clem R.J."/>
            <person name="Feyereisen R."/>
            <person name="Grimmelikhuijzen C.J.P."/>
            <person name="Hamodrakas S.J."/>
            <person name="Hansson B.S."/>
            <person name="Huguet E."/>
            <person name="Jermiin L.S."/>
            <person name="Lan Q."/>
            <person name="Lehman H.K."/>
            <person name="Lorenzen M."/>
            <person name="Merzendorfer H."/>
            <person name="Michalopoulos I."/>
            <person name="Morton D.B."/>
            <person name="Muthukrishnan S."/>
            <person name="Oakeshott J.G."/>
            <person name="Palmer W."/>
            <person name="Park Y."/>
            <person name="Passarelli A.L."/>
            <person name="Rozas J."/>
            <person name="Schwartz L.M."/>
            <person name="Smith W."/>
            <person name="Southgate A."/>
            <person name="Vilcinskas A."/>
            <person name="Vogt R."/>
            <person name="Wang P."/>
            <person name="Werren J."/>
            <person name="Yu X.Q."/>
            <person name="Zhou J.J."/>
            <person name="Brown S.J."/>
            <person name="Scherer S.E."/>
            <person name="Richards S."/>
            <person name="Blissard G.W."/>
        </authorList>
    </citation>
    <scope>NUCLEOTIDE SEQUENCE</scope>
</reference>
<gene>
    <name evidence="5" type="ORF">O3G_MSEX014084</name>
</gene>
<name>A0A922CZ57_MANSE</name>
<dbReference type="GO" id="GO:0006508">
    <property type="term" value="P:proteolysis"/>
    <property type="evidence" value="ECO:0007669"/>
    <property type="project" value="InterPro"/>
</dbReference>
<reference evidence="5" key="2">
    <citation type="submission" date="2020-12" db="EMBL/GenBank/DDBJ databases">
        <authorList>
            <person name="Kanost M."/>
        </authorList>
    </citation>
    <scope>NUCLEOTIDE SEQUENCE</scope>
</reference>
<evidence type="ECO:0000313" key="6">
    <source>
        <dbReference type="Proteomes" id="UP000791440"/>
    </source>
</evidence>
<comment type="cofactor">
    <cofactor evidence="1">
        <name>Zn(2+)</name>
        <dbReference type="ChEBI" id="CHEBI:29105"/>
    </cofactor>
</comment>
<keyword evidence="6" id="KW-1185">Reference proteome</keyword>
<comment type="caution">
    <text evidence="2">Lacks conserved residue(s) required for the propagation of feature annotation.</text>
</comment>
<dbReference type="Pfam" id="PF01400">
    <property type="entry name" value="Astacin"/>
    <property type="match status" value="1"/>
</dbReference>
<evidence type="ECO:0000313" key="5">
    <source>
        <dbReference type="EMBL" id="KAG6463807.1"/>
    </source>
</evidence>
<evidence type="ECO:0000256" key="1">
    <source>
        <dbReference type="ARBA" id="ARBA00001947"/>
    </source>
</evidence>
<dbReference type="EMBL" id="JH669037">
    <property type="protein sequence ID" value="KAG6463807.1"/>
    <property type="molecule type" value="Genomic_DNA"/>
</dbReference>
<dbReference type="AlphaFoldDB" id="A0A922CZ57"/>
<accession>A0A922CZ57</accession>
<dbReference type="GO" id="GO:0004222">
    <property type="term" value="F:metalloendopeptidase activity"/>
    <property type="evidence" value="ECO:0007669"/>
    <property type="project" value="InterPro"/>
</dbReference>
<protein>
    <recommendedName>
        <fullName evidence="4">Peptidase M12A domain-containing protein</fullName>
    </recommendedName>
</protein>
<dbReference type="InterPro" id="IPR001506">
    <property type="entry name" value="Peptidase_M12A"/>
</dbReference>
<comment type="caution">
    <text evidence="5">The sequence shown here is derived from an EMBL/GenBank/DDBJ whole genome shotgun (WGS) entry which is preliminary data.</text>
</comment>
<sequence length="386" mass="44684">MLTSGHSVFEPHTVILGYDCLKSPQIDMMIMRSLGFPFEHNKATRDLYIEVLMENIEPGAIELFTKESKLPLELRSLPYDPDSVMHFGIRDYSKNGHRTIIFKDHKTQQNRFTLTPIDLRKIETVYGPECLKRDRQEKIELCQSYPGVARRKRSVEVEENKSLRVNPEITPPPDLNTTEVDEVLKELGIEDDVQEIVDQVYKVTSLALSNARAKYCNNTKPDLRIGDIKLNRSSDILGIVEVVADYAKTMVDNALGNLTEFCESSKSIDAYQRARCPFYDESRCRQNYYKSTKSGPVRHSTQHRPVHWQSTKHESRGLRPQLHLRSDNDTDIRVKERKRRHVEDSDEVYSTRGLGRRAINKREAVANDGIDNAKVTDNEWYSKYHR</sequence>
<dbReference type="PANTHER" id="PTHR10127:SF850">
    <property type="entry name" value="METALLOENDOPEPTIDASE"/>
    <property type="match status" value="1"/>
</dbReference>
<dbReference type="PROSITE" id="PS51864">
    <property type="entry name" value="ASTACIN"/>
    <property type="match status" value="1"/>
</dbReference>